<keyword evidence="6" id="KW-1185">Reference proteome</keyword>
<dbReference type="STRING" id="1193182.BN11_4700006"/>
<evidence type="ECO:0000256" key="3">
    <source>
        <dbReference type="ARBA" id="ARBA00023163"/>
    </source>
</evidence>
<protein>
    <submittedName>
        <fullName evidence="5">Putative DNA-binding protein</fullName>
    </submittedName>
</protein>
<dbReference type="SUPFAM" id="SSF53822">
    <property type="entry name" value="Periplasmic binding protein-like I"/>
    <property type="match status" value="1"/>
</dbReference>
<dbReference type="InterPro" id="IPR028082">
    <property type="entry name" value="Peripla_BP_I"/>
</dbReference>
<dbReference type="CDD" id="cd01392">
    <property type="entry name" value="HTH_LacI"/>
    <property type="match status" value="1"/>
</dbReference>
<dbReference type="Pfam" id="PF00356">
    <property type="entry name" value="LacI"/>
    <property type="match status" value="1"/>
</dbReference>
<dbReference type="SUPFAM" id="SSF47413">
    <property type="entry name" value="lambda repressor-like DNA-binding domains"/>
    <property type="match status" value="1"/>
</dbReference>
<dbReference type="Proteomes" id="UP000035763">
    <property type="component" value="Unassembled WGS sequence"/>
</dbReference>
<evidence type="ECO:0000313" key="6">
    <source>
        <dbReference type="Proteomes" id="UP000035763"/>
    </source>
</evidence>
<organism evidence="5 6">
    <name type="scientific">Nostocoides australiense Ben110</name>
    <dbReference type="NCBI Taxonomy" id="1193182"/>
    <lineage>
        <taxon>Bacteria</taxon>
        <taxon>Bacillati</taxon>
        <taxon>Actinomycetota</taxon>
        <taxon>Actinomycetes</taxon>
        <taxon>Micrococcales</taxon>
        <taxon>Intrasporangiaceae</taxon>
        <taxon>Nostocoides</taxon>
    </lineage>
</organism>
<dbReference type="InterPro" id="IPR025997">
    <property type="entry name" value="SBP_2_dom"/>
</dbReference>
<evidence type="ECO:0000256" key="1">
    <source>
        <dbReference type="ARBA" id="ARBA00023015"/>
    </source>
</evidence>
<dbReference type="PROSITE" id="PS50932">
    <property type="entry name" value="HTH_LACI_2"/>
    <property type="match status" value="1"/>
</dbReference>
<dbReference type="OrthoDB" id="9805774at2"/>
<feature type="domain" description="HTH lacI-type" evidence="4">
    <location>
        <begin position="6"/>
        <end position="47"/>
    </location>
</feature>
<dbReference type="Gene3D" id="3.40.50.2300">
    <property type="match status" value="2"/>
</dbReference>
<evidence type="ECO:0000256" key="2">
    <source>
        <dbReference type="ARBA" id="ARBA00023125"/>
    </source>
</evidence>
<proteinExistence type="predicted"/>
<sequence length="355" mass="38029">MAHGHRIADIATQAGLSVATVDRVLNERPHVSAQARRQVEAAIAELDRQHTQLRLDGISLVIDVVMQAPKRFSDAVRASLESQLASLRPALVRARFSLRESGTAEGLASQLDRIGRGGHVSDGVLLKAPDDPVIAAAIDRLRERGIPVVTLVTDVQHCRRIAYVGLDNAAAGATAAFLVAEWTTGAAGAVLVTMSRSTMIGEQERLTAFTATLARLTPGRDTLTIADADGLDQGMSDLVRAASRKRRDIAAVYSIGGGNRAIATQLRRSRIHPRIHLGHDLDADNDELLRTGALTAVLHHDLRADVRAGCEQILRFHRILPGVPTSVRATPQIVTAYNLPPRLGPAAQPDLGSQT</sequence>
<keyword evidence="2 5" id="KW-0238">DNA-binding</keyword>
<evidence type="ECO:0000259" key="4">
    <source>
        <dbReference type="PROSITE" id="PS50932"/>
    </source>
</evidence>
<dbReference type="PANTHER" id="PTHR30146">
    <property type="entry name" value="LACI-RELATED TRANSCRIPTIONAL REPRESSOR"/>
    <property type="match status" value="1"/>
</dbReference>
<evidence type="ECO:0000313" key="5">
    <source>
        <dbReference type="EMBL" id="CCH74692.1"/>
    </source>
</evidence>
<name>W6JZP4_9MICO</name>
<dbReference type="GO" id="GO:0003700">
    <property type="term" value="F:DNA-binding transcription factor activity"/>
    <property type="evidence" value="ECO:0007669"/>
    <property type="project" value="TreeGrafter"/>
</dbReference>
<dbReference type="CDD" id="cd06307">
    <property type="entry name" value="PBP1_sugar_binding"/>
    <property type="match status" value="1"/>
</dbReference>
<reference evidence="5 6" key="1">
    <citation type="journal article" date="2013" name="ISME J.">
        <title>A metabolic model for members of the genus Tetrasphaera involved in enhanced biological phosphorus removal.</title>
        <authorList>
            <person name="Kristiansen R."/>
            <person name="Nguyen H.T.T."/>
            <person name="Saunders A.M."/>
            <person name="Nielsen J.L."/>
            <person name="Wimmer R."/>
            <person name="Le V.Q."/>
            <person name="McIlroy S.J."/>
            <person name="Petrovski S."/>
            <person name="Seviour R.J."/>
            <person name="Calteau A."/>
            <person name="Nielsen K.L."/>
            <person name="Nielsen P.H."/>
        </authorList>
    </citation>
    <scope>NUCLEOTIDE SEQUENCE [LARGE SCALE GENOMIC DNA]</scope>
    <source>
        <strain evidence="5 6">Ben110</strain>
    </source>
</reference>
<accession>W6JZP4</accession>
<dbReference type="RefSeq" id="WP_048700039.1">
    <property type="nucleotide sequence ID" value="NZ_HG764815.1"/>
</dbReference>
<dbReference type="InterPro" id="IPR000843">
    <property type="entry name" value="HTH_LacI"/>
</dbReference>
<keyword evidence="3" id="KW-0804">Transcription</keyword>
<dbReference type="GO" id="GO:0000976">
    <property type="term" value="F:transcription cis-regulatory region binding"/>
    <property type="evidence" value="ECO:0007669"/>
    <property type="project" value="TreeGrafter"/>
</dbReference>
<dbReference type="EMBL" id="CAJA01000413">
    <property type="protein sequence ID" value="CCH74692.1"/>
    <property type="molecule type" value="Genomic_DNA"/>
</dbReference>
<dbReference type="Gene3D" id="1.10.260.40">
    <property type="entry name" value="lambda repressor-like DNA-binding domains"/>
    <property type="match status" value="1"/>
</dbReference>
<dbReference type="InterPro" id="IPR010982">
    <property type="entry name" value="Lambda_DNA-bd_dom_sf"/>
</dbReference>
<dbReference type="AlphaFoldDB" id="W6JZP4"/>
<dbReference type="PANTHER" id="PTHR30146:SF152">
    <property type="entry name" value="TRANSCRIPTIONAL REGULATORY PROTEIN"/>
    <property type="match status" value="1"/>
</dbReference>
<dbReference type="Pfam" id="PF13407">
    <property type="entry name" value="Peripla_BP_4"/>
    <property type="match status" value="1"/>
</dbReference>
<comment type="caution">
    <text evidence="5">The sequence shown here is derived from an EMBL/GenBank/DDBJ whole genome shotgun (WGS) entry which is preliminary data.</text>
</comment>
<gene>
    <name evidence="5" type="ORF">BN11_4700006</name>
</gene>
<keyword evidence="1" id="KW-0805">Transcription regulation</keyword>
<dbReference type="SMART" id="SM00354">
    <property type="entry name" value="HTH_LACI"/>
    <property type="match status" value="1"/>
</dbReference>